<evidence type="ECO:0000313" key="3">
    <source>
        <dbReference type="Proteomes" id="UP000799438"/>
    </source>
</evidence>
<accession>A0A6A6B0G1</accession>
<feature type="transmembrane region" description="Helical" evidence="1">
    <location>
        <begin position="235"/>
        <end position="261"/>
    </location>
</feature>
<dbReference type="RefSeq" id="XP_033393084.1">
    <property type="nucleotide sequence ID" value="XM_033541213.1"/>
</dbReference>
<dbReference type="Proteomes" id="UP000799438">
    <property type="component" value="Unassembled WGS sequence"/>
</dbReference>
<evidence type="ECO:0000256" key="1">
    <source>
        <dbReference type="SAM" id="Phobius"/>
    </source>
</evidence>
<dbReference type="OrthoDB" id="2840209at2759"/>
<dbReference type="EMBL" id="ML995503">
    <property type="protein sequence ID" value="KAF2137366.1"/>
    <property type="molecule type" value="Genomic_DNA"/>
</dbReference>
<organism evidence="2 3">
    <name type="scientific">Aplosporella prunicola CBS 121167</name>
    <dbReference type="NCBI Taxonomy" id="1176127"/>
    <lineage>
        <taxon>Eukaryota</taxon>
        <taxon>Fungi</taxon>
        <taxon>Dikarya</taxon>
        <taxon>Ascomycota</taxon>
        <taxon>Pezizomycotina</taxon>
        <taxon>Dothideomycetes</taxon>
        <taxon>Dothideomycetes incertae sedis</taxon>
        <taxon>Botryosphaeriales</taxon>
        <taxon>Aplosporellaceae</taxon>
        <taxon>Aplosporella</taxon>
    </lineage>
</organism>
<proteinExistence type="predicted"/>
<reference evidence="2" key="1">
    <citation type="journal article" date="2020" name="Stud. Mycol.">
        <title>101 Dothideomycetes genomes: a test case for predicting lifestyles and emergence of pathogens.</title>
        <authorList>
            <person name="Haridas S."/>
            <person name="Albert R."/>
            <person name="Binder M."/>
            <person name="Bloem J."/>
            <person name="Labutti K."/>
            <person name="Salamov A."/>
            <person name="Andreopoulos B."/>
            <person name="Baker S."/>
            <person name="Barry K."/>
            <person name="Bills G."/>
            <person name="Bluhm B."/>
            <person name="Cannon C."/>
            <person name="Castanera R."/>
            <person name="Culley D."/>
            <person name="Daum C."/>
            <person name="Ezra D."/>
            <person name="Gonzalez J."/>
            <person name="Henrissat B."/>
            <person name="Kuo A."/>
            <person name="Liang C."/>
            <person name="Lipzen A."/>
            <person name="Lutzoni F."/>
            <person name="Magnuson J."/>
            <person name="Mondo S."/>
            <person name="Nolan M."/>
            <person name="Ohm R."/>
            <person name="Pangilinan J."/>
            <person name="Park H.-J."/>
            <person name="Ramirez L."/>
            <person name="Alfaro M."/>
            <person name="Sun H."/>
            <person name="Tritt A."/>
            <person name="Yoshinaga Y."/>
            <person name="Zwiers L.-H."/>
            <person name="Turgeon B."/>
            <person name="Goodwin S."/>
            <person name="Spatafora J."/>
            <person name="Crous P."/>
            <person name="Grigoriev I."/>
        </authorList>
    </citation>
    <scope>NUCLEOTIDE SEQUENCE</scope>
    <source>
        <strain evidence="2">CBS 121167</strain>
    </source>
</reference>
<name>A0A6A6B0G1_9PEZI</name>
<dbReference type="AlphaFoldDB" id="A0A6A6B0G1"/>
<keyword evidence="3" id="KW-1185">Reference proteome</keyword>
<keyword evidence="1" id="KW-0812">Transmembrane</keyword>
<keyword evidence="1" id="KW-0472">Membrane</keyword>
<protein>
    <submittedName>
        <fullName evidence="2">Uncharacterized protein</fullName>
    </submittedName>
</protein>
<evidence type="ECO:0000313" key="2">
    <source>
        <dbReference type="EMBL" id="KAF2137366.1"/>
    </source>
</evidence>
<gene>
    <name evidence="2" type="ORF">K452DRAFT_291624</name>
</gene>
<dbReference type="GeneID" id="54298709"/>
<sequence>MENFGVTKMGGYMAIIGGTDAVTGDLLQAWVPGQGEELKSAYNEVYDITAFTLNSSHVFLGSLTSFNHTNDTISSAFGPIRPTAFNMTHQGFSGTKGIMSAWGIRCSLNRQSGHLNITRSPNSRPFITSTAFSDEKQHVPSLLASWQVNLNYHAPLSAIAGLGPPLARSALNASNNGSPVDRLSFETFAQNYLYASAEAQRIMHEVAASNASRSRPEFFYDVPATVATLYYRITYVPVVLLLGLLSLLLAALVTAGLMLGATGSLSAKTFRQVDATRLVVDCVAGLGAGKSDAGDSDAFARLAPAPNEEIAKWVEGYRVAYEKVDEDGDVVVRLRRVGDALR</sequence>
<keyword evidence="1" id="KW-1133">Transmembrane helix</keyword>